<dbReference type="Proteomes" id="UP000053605">
    <property type="component" value="Unassembled WGS sequence"/>
</dbReference>
<accession>A0A091WPC2</accession>
<feature type="domain" description="TANGO6 HEAT repeat" evidence="4">
    <location>
        <begin position="33"/>
        <end position="304"/>
    </location>
</feature>
<dbReference type="InterPro" id="IPR019451">
    <property type="entry name" value="Rtp1_C1"/>
</dbReference>
<sequence>QSPPSPGDETKPALAWAPAWLRRLCGQLLSERLMRPGGVQAVVRGVMDGTGAAAGAEAAAVDWRKCDAVAKILAACPQQCLSLEDYYGLVCPQILDLLHIQDKGTARKFQRVATTTLLAVAKEHPRLGGDPCPRPLLAPLLRCSEAAEVAVEDLSAGTVLVTEAELGSCVEDVLKVYVVGNDSSSLMLGSLQSVLGVVFSLYSFAKQNVSYLRSPCQEILLWFLEKSEREVSLAVLEGFAGLNSSMCALHPLCQFRTGSEGGAAIAVEATIRGADEDEALYQKVSLEQCRVESLVELLSHCQKSGLAGDFFIRCLKALTRVAAEDEAASNSAGVPGGSLLEREQYHAGQRRELLVLQLVATLCESVSDTVFTDVAQVGVFFTQRSKSSPKSLLKHHFSGLRAQILLLGLAIKSRLGQDLLPLGRCSLGLVMAALPGASFQAGLKAGAKASPSRRCQDGGRDVPSSAPHAKREGHRSPLGSCPSHLLPWHLRAGLARCSWRTCSTRTPSSTSRPSKVSDARPGRVPVLRSSRFYAGELWAVKAKSGRAVAKLGALLSEPSSLQVFLENMQHEDAFVYLSAIQGVALLSSEYPELILPVLLARYGCPAQGTGDAAAAITRMKLGEGLMRVTRALGDMVSQQREPLVQAFLRGARDPDSTLRASSLSNLGELCQRLGFQLGSIVHEV</sequence>
<dbReference type="PANTHER" id="PTHR20959:SF1">
    <property type="entry name" value="TRANSPORT AND GOLGI ORGANIZATION PROTEIN 6 HOMOLOG"/>
    <property type="match status" value="1"/>
</dbReference>
<gene>
    <name evidence="5" type="ORF">N306_07279</name>
</gene>
<dbReference type="SUPFAM" id="SSF48371">
    <property type="entry name" value="ARM repeat"/>
    <property type="match status" value="1"/>
</dbReference>
<evidence type="ECO:0000313" key="5">
    <source>
        <dbReference type="EMBL" id="KFR16748.1"/>
    </source>
</evidence>
<keyword evidence="6" id="KW-1185">Reference proteome</keyword>
<dbReference type="Gene3D" id="1.25.10.10">
    <property type="entry name" value="Leucine-rich Repeat Variant"/>
    <property type="match status" value="1"/>
</dbReference>
<dbReference type="PhylomeDB" id="A0A091WPC2"/>
<feature type="compositionally biased region" description="Low complexity" evidence="2">
    <location>
        <begin position="502"/>
        <end position="514"/>
    </location>
</feature>
<dbReference type="GO" id="GO:0009306">
    <property type="term" value="P:protein secretion"/>
    <property type="evidence" value="ECO:0007669"/>
    <property type="project" value="TreeGrafter"/>
</dbReference>
<proteinExistence type="inferred from homology"/>
<dbReference type="InterPro" id="IPR011989">
    <property type="entry name" value="ARM-like"/>
</dbReference>
<feature type="non-terminal residue" evidence="5">
    <location>
        <position position="1"/>
    </location>
</feature>
<dbReference type="InterPro" id="IPR039600">
    <property type="entry name" value="TANGO6/Rtp1"/>
</dbReference>
<organism evidence="5 6">
    <name type="scientific">Opisthocomus hoazin</name>
    <name type="common">Hoatzin</name>
    <name type="synonym">Phasianus hoazin</name>
    <dbReference type="NCBI Taxonomy" id="30419"/>
    <lineage>
        <taxon>Eukaryota</taxon>
        <taxon>Metazoa</taxon>
        <taxon>Chordata</taxon>
        <taxon>Craniata</taxon>
        <taxon>Vertebrata</taxon>
        <taxon>Euteleostomi</taxon>
        <taxon>Archelosauria</taxon>
        <taxon>Archosauria</taxon>
        <taxon>Dinosauria</taxon>
        <taxon>Saurischia</taxon>
        <taxon>Theropoda</taxon>
        <taxon>Coelurosauria</taxon>
        <taxon>Aves</taxon>
        <taxon>Neognathae</taxon>
        <taxon>Neoaves</taxon>
        <taxon>Opisthocomiformes</taxon>
        <taxon>Opisthocomidae</taxon>
        <taxon>Opisthocomus</taxon>
    </lineage>
</organism>
<dbReference type="EMBL" id="KK736020">
    <property type="protein sequence ID" value="KFR16748.1"/>
    <property type="molecule type" value="Genomic_DNA"/>
</dbReference>
<feature type="non-terminal residue" evidence="5">
    <location>
        <position position="684"/>
    </location>
</feature>
<evidence type="ECO:0000259" key="3">
    <source>
        <dbReference type="Pfam" id="PF10363"/>
    </source>
</evidence>
<dbReference type="InterPro" id="IPR057407">
    <property type="entry name" value="HEAT_TANGO6"/>
</dbReference>
<evidence type="ECO:0000256" key="1">
    <source>
        <dbReference type="ARBA" id="ARBA00005724"/>
    </source>
</evidence>
<protein>
    <submittedName>
        <fullName evidence="5">Transport and Golgi organization protein 6</fullName>
    </submittedName>
</protein>
<dbReference type="AlphaFoldDB" id="A0A091WPC2"/>
<comment type="similarity">
    <text evidence="1">Belongs to the Tango6 family.</text>
</comment>
<dbReference type="PANTHER" id="PTHR20959">
    <property type="entry name" value="TRANSPORT AND GOLGI ORGANIZATION PROTEIN 6 FAMILY MEMBER"/>
    <property type="match status" value="1"/>
</dbReference>
<dbReference type="InterPro" id="IPR016024">
    <property type="entry name" value="ARM-type_fold"/>
</dbReference>
<feature type="region of interest" description="Disordered" evidence="2">
    <location>
        <begin position="502"/>
        <end position="522"/>
    </location>
</feature>
<feature type="domain" description="RNA polymerase II assembly factor Rtp1 C-terminal" evidence="3">
    <location>
        <begin position="554"/>
        <end position="635"/>
    </location>
</feature>
<evidence type="ECO:0000313" key="6">
    <source>
        <dbReference type="Proteomes" id="UP000053605"/>
    </source>
</evidence>
<evidence type="ECO:0000259" key="4">
    <source>
        <dbReference type="Pfam" id="PF23565"/>
    </source>
</evidence>
<feature type="region of interest" description="Disordered" evidence="2">
    <location>
        <begin position="449"/>
        <end position="478"/>
    </location>
</feature>
<reference evidence="5 6" key="1">
    <citation type="submission" date="2014-04" db="EMBL/GenBank/DDBJ databases">
        <title>Genome evolution of avian class.</title>
        <authorList>
            <person name="Zhang G."/>
            <person name="Li C."/>
        </authorList>
    </citation>
    <scope>NUCLEOTIDE SEQUENCE [LARGE SCALE GENOMIC DNA]</scope>
    <source>
        <strain evidence="5">BGI_N306</strain>
    </source>
</reference>
<evidence type="ECO:0000256" key="2">
    <source>
        <dbReference type="SAM" id="MobiDB-lite"/>
    </source>
</evidence>
<name>A0A091WPC2_OPIHO</name>
<dbReference type="Pfam" id="PF23565">
    <property type="entry name" value="ARM_TANGO6"/>
    <property type="match status" value="1"/>
</dbReference>
<dbReference type="Pfam" id="PF10363">
    <property type="entry name" value="RTP1_C1"/>
    <property type="match status" value="1"/>
</dbReference>